<evidence type="ECO:0000313" key="5">
    <source>
        <dbReference type="Proteomes" id="UP000076858"/>
    </source>
</evidence>
<proteinExistence type="predicted"/>
<feature type="region of interest" description="Disordered" evidence="1">
    <location>
        <begin position="84"/>
        <end position="103"/>
    </location>
</feature>
<protein>
    <submittedName>
        <fullName evidence="3">Uncharacterized protein</fullName>
    </submittedName>
</protein>
<dbReference type="OrthoDB" id="6336747at2759"/>
<gene>
    <name evidence="4" type="ORF">APZ42_022455</name>
</gene>
<dbReference type="EMBL" id="GDIQ01075721">
    <property type="protein sequence ID" value="JAN19016.1"/>
    <property type="molecule type" value="Transcribed_RNA"/>
</dbReference>
<name>A0A0P6DNC9_9CRUS</name>
<evidence type="ECO:0000256" key="1">
    <source>
        <dbReference type="SAM" id="MobiDB-lite"/>
    </source>
</evidence>
<dbReference type="AlphaFoldDB" id="A0A0P6DNC9"/>
<reference evidence="4 5" key="2">
    <citation type="submission" date="2016-03" db="EMBL/GenBank/DDBJ databases">
        <title>EvidentialGene: Evidence-directed Construction of Genes on Genomes.</title>
        <authorList>
            <person name="Gilbert D.G."/>
            <person name="Choi J.-H."/>
            <person name="Mockaitis K."/>
            <person name="Colbourne J."/>
            <person name="Pfrender M."/>
        </authorList>
    </citation>
    <scope>NUCLEOTIDE SEQUENCE [LARGE SCALE GENOMIC DNA]</scope>
    <source>
        <strain evidence="4 5">Xinb3</strain>
        <tissue evidence="4">Complete organism</tissue>
    </source>
</reference>
<sequence>MFKTVAVLVIFGCALAAPTPRVGDQNLVQANKFSPSNAIKELESSLDNIDAIFKQSFQKIGASKKFDFVDDNEKQFPVDIQFNPTSLPSRQDSREEFRGAQARDPLVGTEEAAARAIDSPLFFNTFDHAHMVTGYAERRRDRPMLLRSIRPDFPFSDISRRRQRV</sequence>
<keyword evidence="2" id="KW-0732">Signal</keyword>
<evidence type="ECO:0000256" key="2">
    <source>
        <dbReference type="SAM" id="SignalP"/>
    </source>
</evidence>
<feature type="signal peptide" evidence="2">
    <location>
        <begin position="1"/>
        <end position="16"/>
    </location>
</feature>
<evidence type="ECO:0000313" key="4">
    <source>
        <dbReference type="EMBL" id="KZS12374.1"/>
    </source>
</evidence>
<reference evidence="3" key="1">
    <citation type="submission" date="2015-10" db="EMBL/GenBank/DDBJ databases">
        <title>EvidentialGene: Evidence-directed Construction of Complete mRNA Transcriptomes without Genomes.</title>
        <authorList>
            <person name="Gilbert D.G."/>
        </authorList>
    </citation>
    <scope>NUCLEOTIDE SEQUENCE</scope>
</reference>
<keyword evidence="5" id="KW-1185">Reference proteome</keyword>
<dbReference type="Proteomes" id="UP000076858">
    <property type="component" value="Unassembled WGS sequence"/>
</dbReference>
<dbReference type="EMBL" id="LRGB01001361">
    <property type="protein sequence ID" value="KZS12374.1"/>
    <property type="molecule type" value="Genomic_DNA"/>
</dbReference>
<accession>A0A0P6DNC9</accession>
<organism evidence="3">
    <name type="scientific">Daphnia magna</name>
    <dbReference type="NCBI Taxonomy" id="35525"/>
    <lineage>
        <taxon>Eukaryota</taxon>
        <taxon>Metazoa</taxon>
        <taxon>Ecdysozoa</taxon>
        <taxon>Arthropoda</taxon>
        <taxon>Crustacea</taxon>
        <taxon>Branchiopoda</taxon>
        <taxon>Diplostraca</taxon>
        <taxon>Cladocera</taxon>
        <taxon>Anomopoda</taxon>
        <taxon>Daphniidae</taxon>
        <taxon>Daphnia</taxon>
    </lineage>
</organism>
<evidence type="ECO:0000313" key="3">
    <source>
        <dbReference type="EMBL" id="JAN19016.1"/>
    </source>
</evidence>
<feature type="chain" id="PRO_5007982405" evidence="2">
    <location>
        <begin position="17"/>
        <end position="165"/>
    </location>
</feature>